<feature type="region of interest" description="Disordered" evidence="6">
    <location>
        <begin position="459"/>
        <end position="482"/>
    </location>
</feature>
<dbReference type="PRINTS" id="PR00625">
    <property type="entry name" value="JDOMAIN"/>
</dbReference>
<dbReference type="Gene3D" id="1.10.287.110">
    <property type="entry name" value="DnaJ domain"/>
    <property type="match status" value="1"/>
</dbReference>
<dbReference type="InterPro" id="IPR001305">
    <property type="entry name" value="HSP_DnaJ_Cys-rich_dom"/>
</dbReference>
<evidence type="ECO:0000256" key="4">
    <source>
        <dbReference type="ARBA" id="ARBA00022833"/>
    </source>
</evidence>
<feature type="domain" description="CR-type" evidence="8">
    <location>
        <begin position="171"/>
        <end position="252"/>
    </location>
</feature>
<dbReference type="GO" id="GO:0008270">
    <property type="term" value="F:zinc ion binding"/>
    <property type="evidence" value="ECO:0007669"/>
    <property type="project" value="UniProtKB-KW"/>
</dbReference>
<dbReference type="FunFam" id="1.10.287.110:FF:000245">
    <property type="entry name" value="DnaJ domain containing protein"/>
    <property type="match status" value="1"/>
</dbReference>
<dbReference type="SUPFAM" id="SSF57938">
    <property type="entry name" value="DnaJ/Hsp40 cysteine-rich domain"/>
    <property type="match status" value="1"/>
</dbReference>
<dbReference type="InterPro" id="IPR001623">
    <property type="entry name" value="DnaJ_domain"/>
</dbReference>
<dbReference type="GO" id="GO:0030544">
    <property type="term" value="F:Hsp70 protein binding"/>
    <property type="evidence" value="ECO:0007669"/>
    <property type="project" value="InterPro"/>
</dbReference>
<evidence type="ECO:0000256" key="2">
    <source>
        <dbReference type="ARBA" id="ARBA00022737"/>
    </source>
</evidence>
<dbReference type="Pfam" id="PF00684">
    <property type="entry name" value="DnaJ_CXXCXGXG"/>
    <property type="match status" value="1"/>
</dbReference>
<evidence type="ECO:0000259" key="7">
    <source>
        <dbReference type="PROSITE" id="PS50076"/>
    </source>
</evidence>
<keyword evidence="1 5" id="KW-0479">Metal-binding</keyword>
<feature type="region of interest" description="Disordered" evidence="6">
    <location>
        <begin position="495"/>
        <end position="521"/>
    </location>
</feature>
<evidence type="ECO:0000313" key="10">
    <source>
        <dbReference type="Proteomes" id="UP000011777"/>
    </source>
</evidence>
<dbReference type="SMART" id="SM00271">
    <property type="entry name" value="DnaJ"/>
    <property type="match status" value="1"/>
</dbReference>
<dbReference type="HOGENOM" id="CLU_017633_10_5_1"/>
<dbReference type="InterPro" id="IPR002939">
    <property type="entry name" value="DnaJ_C"/>
</dbReference>
<evidence type="ECO:0000313" key="9">
    <source>
        <dbReference type="EMBL" id="EMG48114.1"/>
    </source>
</evidence>
<dbReference type="InterPro" id="IPR036869">
    <property type="entry name" value="J_dom_sf"/>
</dbReference>
<comment type="caution">
    <text evidence="9">The sequence shown here is derived from an EMBL/GenBank/DDBJ whole genome shotgun (WGS) entry which is preliminary data.</text>
</comment>
<dbReference type="InterPro" id="IPR008971">
    <property type="entry name" value="HSP40/DnaJ_pept-bd"/>
</dbReference>
<dbReference type="InterPro" id="IPR044713">
    <property type="entry name" value="DNJA1/2-like"/>
</dbReference>
<name>M3K0E3_CANMX</name>
<dbReference type="OMA" id="HTCEVNL"/>
<dbReference type="SUPFAM" id="SSF49493">
    <property type="entry name" value="HSP40/DnaJ peptide-binding domain"/>
    <property type="match status" value="2"/>
</dbReference>
<dbReference type="SUPFAM" id="SSF46565">
    <property type="entry name" value="Chaperone J-domain"/>
    <property type="match status" value="1"/>
</dbReference>
<keyword evidence="2" id="KW-0677">Repeat</keyword>
<accession>M3K0E3</accession>
<dbReference type="EMBL" id="AOGT01001252">
    <property type="protein sequence ID" value="EMG48114.1"/>
    <property type="molecule type" value="Genomic_DNA"/>
</dbReference>
<dbReference type="STRING" id="1245528.M3K0E3"/>
<dbReference type="AlphaFoldDB" id="M3K0E3"/>
<dbReference type="CDD" id="cd06257">
    <property type="entry name" value="DnaJ"/>
    <property type="match status" value="1"/>
</dbReference>
<dbReference type="PROSITE" id="PS51188">
    <property type="entry name" value="ZF_CR"/>
    <property type="match status" value="1"/>
</dbReference>
<organism evidence="9 10">
    <name type="scientific">Candida maltosa (strain Xu316)</name>
    <name type="common">Yeast</name>
    <dbReference type="NCBI Taxonomy" id="1245528"/>
    <lineage>
        <taxon>Eukaryota</taxon>
        <taxon>Fungi</taxon>
        <taxon>Dikarya</taxon>
        <taxon>Ascomycota</taxon>
        <taxon>Saccharomycotina</taxon>
        <taxon>Pichiomycetes</taxon>
        <taxon>Debaryomycetaceae</taxon>
        <taxon>Candida/Lodderomyces clade</taxon>
        <taxon>Candida</taxon>
    </lineage>
</organism>
<dbReference type="InterPro" id="IPR036410">
    <property type="entry name" value="HSP_DnaJ_Cys-rich_dom_sf"/>
</dbReference>
<protein>
    <submittedName>
        <fullName evidence="9">DnaJ family protein chaperone, putative</fullName>
    </submittedName>
</protein>
<dbReference type="Pfam" id="PF01556">
    <property type="entry name" value="DnaJ_C"/>
    <property type="match status" value="1"/>
</dbReference>
<dbReference type="Proteomes" id="UP000011777">
    <property type="component" value="Unassembled WGS sequence"/>
</dbReference>
<gene>
    <name evidence="9" type="ORF">G210_1382</name>
</gene>
<keyword evidence="4 5" id="KW-0862">Zinc</keyword>
<evidence type="ECO:0000256" key="3">
    <source>
        <dbReference type="ARBA" id="ARBA00022771"/>
    </source>
</evidence>
<sequence length="521" mass="59135">MVRETFFYDILSVDVKATTEEISRSYKKQALKCHPDKTNHDPELTEKFKLMTRAYEVLRDPRQRDIYDRYGEAGLEGMVTQESSSSRNHRRTHSFATDIFSQVFQDINQMFSNHNAMFDGMPRPPQFPGFPNNQNMKKHVQPIGEPIEDHLIRGEDIYHTCEVNLSDMAYGKIIKLSLPKNTKCYHCNGQGGVNPMTCRSCLGSGRVLITYSNQFTRFQQTGSCATCEGTGTFIRPRERCDYCDMGYTETTKIIKVIVPPGAAAGDRIIVKGEADEGRNVIPGDLVIKLKQREHPFLVRRYDDLYMDCTIDLKTALLGGEVYVENFLKQGQVLKIYINVHGYASLNDPNVQIGEVVGTIKPGEPKIVQGLGMPINTQIRNAMLIQTPQDLELSRNSTFDLESYEHGNLYINFHVHLPSIEHFSESDLTQMHDVFSRTIGPQYVPPGNIVESNLANIPGTKRNPINLDPLTDMGNSTSKESTDSVKLDFNEFDLNNRDSSNDEWGQNKRRRFDDSNDIPNLI</sequence>
<dbReference type="PROSITE" id="PS50076">
    <property type="entry name" value="DNAJ_2"/>
    <property type="match status" value="1"/>
</dbReference>
<dbReference type="CDD" id="cd10747">
    <property type="entry name" value="DnaJ_C"/>
    <property type="match status" value="1"/>
</dbReference>
<proteinExistence type="predicted"/>
<dbReference type="InterPro" id="IPR018253">
    <property type="entry name" value="DnaJ_domain_CS"/>
</dbReference>
<dbReference type="PANTHER" id="PTHR43888">
    <property type="entry name" value="DNAJ-LIKE-2, ISOFORM A-RELATED"/>
    <property type="match status" value="1"/>
</dbReference>
<dbReference type="Gene3D" id="2.60.260.20">
    <property type="entry name" value="Urease metallochaperone UreE, N-terminal domain"/>
    <property type="match status" value="2"/>
</dbReference>
<reference evidence="9 10" key="1">
    <citation type="submission" date="2013-02" db="EMBL/GenBank/DDBJ databases">
        <title>Genome sequence of Candida maltosa Xu316, a potential industrial strain for xylitol and ethanol production.</title>
        <authorList>
            <person name="Yu J."/>
            <person name="Wang Q."/>
            <person name="Geng X."/>
            <person name="Bao W."/>
            <person name="He P."/>
            <person name="Cai J."/>
        </authorList>
    </citation>
    <scope>NUCLEOTIDE SEQUENCE [LARGE SCALE GENOMIC DNA]</scope>
    <source>
        <strain evidence="10">Xu316</strain>
    </source>
</reference>
<dbReference type="eggNOG" id="KOG0712">
    <property type="taxonomic scope" value="Eukaryota"/>
</dbReference>
<evidence type="ECO:0000256" key="5">
    <source>
        <dbReference type="PROSITE-ProRule" id="PRU00546"/>
    </source>
</evidence>
<dbReference type="GO" id="GO:0006457">
    <property type="term" value="P:protein folding"/>
    <property type="evidence" value="ECO:0007669"/>
    <property type="project" value="InterPro"/>
</dbReference>
<evidence type="ECO:0000259" key="8">
    <source>
        <dbReference type="PROSITE" id="PS51188"/>
    </source>
</evidence>
<dbReference type="OrthoDB" id="550424at2759"/>
<dbReference type="GO" id="GO:0051082">
    <property type="term" value="F:unfolded protein binding"/>
    <property type="evidence" value="ECO:0007669"/>
    <property type="project" value="InterPro"/>
</dbReference>
<dbReference type="PROSITE" id="PS00636">
    <property type="entry name" value="DNAJ_1"/>
    <property type="match status" value="1"/>
</dbReference>
<feature type="domain" description="J" evidence="7">
    <location>
        <begin position="6"/>
        <end position="71"/>
    </location>
</feature>
<feature type="zinc finger region" description="CR-type" evidence="5">
    <location>
        <begin position="171"/>
        <end position="252"/>
    </location>
</feature>
<evidence type="ECO:0000256" key="6">
    <source>
        <dbReference type="SAM" id="MobiDB-lite"/>
    </source>
</evidence>
<dbReference type="CDD" id="cd10719">
    <property type="entry name" value="DnaJ_zf"/>
    <property type="match status" value="1"/>
</dbReference>
<evidence type="ECO:0000256" key="1">
    <source>
        <dbReference type="ARBA" id="ARBA00022723"/>
    </source>
</evidence>
<keyword evidence="10" id="KW-1185">Reference proteome</keyword>
<dbReference type="Gene3D" id="2.10.230.10">
    <property type="entry name" value="Heat shock protein DnaJ, cysteine-rich domain"/>
    <property type="match status" value="1"/>
</dbReference>
<keyword evidence="3 5" id="KW-0863">Zinc-finger</keyword>
<dbReference type="Pfam" id="PF00226">
    <property type="entry name" value="DnaJ"/>
    <property type="match status" value="1"/>
</dbReference>